<evidence type="ECO:0000256" key="2">
    <source>
        <dbReference type="ARBA" id="ARBA00004186"/>
    </source>
</evidence>
<keyword evidence="5" id="KW-0132">Cell division</keyword>
<feature type="region of interest" description="Disordered" evidence="12">
    <location>
        <begin position="316"/>
        <end position="379"/>
    </location>
</feature>
<keyword evidence="7" id="KW-0498">Mitosis</keyword>
<comment type="similarity">
    <text evidence="3">Belongs to the NUSAP family.</text>
</comment>
<dbReference type="GO" id="GO:0008017">
    <property type="term" value="F:microtubule binding"/>
    <property type="evidence" value="ECO:0007669"/>
    <property type="project" value="TreeGrafter"/>
</dbReference>
<protein>
    <submittedName>
        <fullName evidence="14">Nucleolar and spindle-associated protein 1</fullName>
    </submittedName>
</protein>
<dbReference type="PANTHER" id="PTHR15874">
    <property type="entry name" value="NUCLEOLAR AND SPINDLE-ASSOCIATED PROTEIN 1"/>
    <property type="match status" value="1"/>
</dbReference>
<sequence length="379" mass="42326">MEVTFDVNKLEGMKRGELQKLCKSVGIKANSKNAQLIESLRQYAVQFSGQAEGSSVVQKQQSQNTCVENEQETSEQDEDNSDSYKKQLMDQLNKKVEEKMPGECKIPRFVQFASKDSPAAETNKTPAAKWNKIHKSQFEKMDSIDVYLEKKRKRMEGFNQSVKRAKSVVEACKSDQGNSKIPTRKSIAASRKSQVKPFFQPGNRQQKVAVPTSAAATRSKKLKLRSPKVFKPILSGPVISSGKPKTPVARKSYAATTAFQENKPKTPGNNPARKSTAVTPFRFLPANVPAATPTPKKKFDLQASLAKPLSYKPHTGKLKAVSSYKEERKSTVSEAKLKSRKVDVKSTKVTSREERRKKGANNRENRRANTMSRRRGLAC</sequence>
<dbReference type="GO" id="GO:0003677">
    <property type="term" value="F:DNA binding"/>
    <property type="evidence" value="ECO:0007669"/>
    <property type="project" value="UniProtKB-KW"/>
</dbReference>
<feature type="domain" description="SAP" evidence="13">
    <location>
        <begin position="10"/>
        <end position="44"/>
    </location>
</feature>
<evidence type="ECO:0000259" key="13">
    <source>
        <dbReference type="PROSITE" id="PS50800"/>
    </source>
</evidence>
<keyword evidence="11" id="KW-0131">Cell cycle</keyword>
<feature type="compositionally biased region" description="Acidic residues" evidence="12">
    <location>
        <begin position="69"/>
        <end position="81"/>
    </location>
</feature>
<keyword evidence="6" id="KW-0493">Microtubule</keyword>
<keyword evidence="10" id="KW-0539">Nucleus</keyword>
<feature type="compositionally biased region" description="Polar residues" evidence="12">
    <location>
        <begin position="55"/>
        <end position="68"/>
    </location>
</feature>
<evidence type="ECO:0000313" key="14">
    <source>
        <dbReference type="EMBL" id="KAJ7388707.1"/>
    </source>
</evidence>
<evidence type="ECO:0000256" key="6">
    <source>
        <dbReference type="ARBA" id="ARBA00022701"/>
    </source>
</evidence>
<feature type="region of interest" description="Disordered" evidence="12">
    <location>
        <begin position="256"/>
        <end position="275"/>
    </location>
</feature>
<evidence type="ECO:0000256" key="5">
    <source>
        <dbReference type="ARBA" id="ARBA00022618"/>
    </source>
</evidence>
<dbReference type="GO" id="GO:0072686">
    <property type="term" value="C:mitotic spindle"/>
    <property type="evidence" value="ECO:0007669"/>
    <property type="project" value="TreeGrafter"/>
</dbReference>
<dbReference type="PANTHER" id="PTHR15874:SF1">
    <property type="entry name" value="NUCLEOLAR AND SPINDLE-ASSOCIATED PROTEIN 1"/>
    <property type="match status" value="1"/>
</dbReference>
<evidence type="ECO:0000256" key="4">
    <source>
        <dbReference type="ARBA" id="ARBA00022490"/>
    </source>
</evidence>
<keyword evidence="4" id="KW-0963">Cytoplasm</keyword>
<keyword evidence="9" id="KW-0206">Cytoskeleton</keyword>
<evidence type="ECO:0000256" key="9">
    <source>
        <dbReference type="ARBA" id="ARBA00023212"/>
    </source>
</evidence>
<dbReference type="InterPro" id="IPR003034">
    <property type="entry name" value="SAP_dom"/>
</dbReference>
<dbReference type="GO" id="GO:0005874">
    <property type="term" value="C:microtubule"/>
    <property type="evidence" value="ECO:0007669"/>
    <property type="project" value="UniProtKB-KW"/>
</dbReference>
<name>A0A9X0D623_9CNID</name>
<feature type="region of interest" description="Disordered" evidence="12">
    <location>
        <begin position="55"/>
        <end position="84"/>
    </location>
</feature>
<dbReference type="EMBL" id="MU825454">
    <property type="protein sequence ID" value="KAJ7388707.1"/>
    <property type="molecule type" value="Genomic_DNA"/>
</dbReference>
<evidence type="ECO:0000256" key="8">
    <source>
        <dbReference type="ARBA" id="ARBA00023125"/>
    </source>
</evidence>
<dbReference type="OrthoDB" id="3258416at2759"/>
<dbReference type="Proteomes" id="UP001163046">
    <property type="component" value="Unassembled WGS sequence"/>
</dbReference>
<dbReference type="InterPro" id="IPR026756">
    <property type="entry name" value="NuSAP"/>
</dbReference>
<organism evidence="14 15">
    <name type="scientific">Desmophyllum pertusum</name>
    <dbReference type="NCBI Taxonomy" id="174260"/>
    <lineage>
        <taxon>Eukaryota</taxon>
        <taxon>Metazoa</taxon>
        <taxon>Cnidaria</taxon>
        <taxon>Anthozoa</taxon>
        <taxon>Hexacorallia</taxon>
        <taxon>Scleractinia</taxon>
        <taxon>Caryophylliina</taxon>
        <taxon>Caryophylliidae</taxon>
        <taxon>Desmophyllum</taxon>
    </lineage>
</organism>
<comment type="caution">
    <text evidence="14">The sequence shown here is derived from an EMBL/GenBank/DDBJ whole genome shotgun (WGS) entry which is preliminary data.</text>
</comment>
<keyword evidence="15" id="KW-1185">Reference proteome</keyword>
<dbReference type="PROSITE" id="PS50800">
    <property type="entry name" value="SAP"/>
    <property type="match status" value="1"/>
</dbReference>
<feature type="compositionally biased region" description="Basic and acidic residues" evidence="12">
    <location>
        <begin position="324"/>
        <end position="367"/>
    </location>
</feature>
<dbReference type="AlphaFoldDB" id="A0A9X0D623"/>
<dbReference type="GO" id="GO:0007076">
    <property type="term" value="P:mitotic chromosome condensation"/>
    <property type="evidence" value="ECO:0007669"/>
    <property type="project" value="TreeGrafter"/>
</dbReference>
<comment type="subcellular location">
    <subcellularLocation>
        <location evidence="2">Cytoplasm</location>
        <location evidence="2">Cytoskeleton</location>
        <location evidence="2">Spindle</location>
    </subcellularLocation>
    <subcellularLocation>
        <location evidence="1">Nucleus</location>
    </subcellularLocation>
</comment>
<evidence type="ECO:0000256" key="1">
    <source>
        <dbReference type="ARBA" id="ARBA00004123"/>
    </source>
</evidence>
<evidence type="ECO:0000256" key="7">
    <source>
        <dbReference type="ARBA" id="ARBA00022776"/>
    </source>
</evidence>
<gene>
    <name evidence="14" type="primary">NUSAP1</name>
    <name evidence="14" type="ORF">OS493_036146</name>
</gene>
<evidence type="ECO:0000256" key="10">
    <source>
        <dbReference type="ARBA" id="ARBA00023242"/>
    </source>
</evidence>
<evidence type="ECO:0000313" key="15">
    <source>
        <dbReference type="Proteomes" id="UP001163046"/>
    </source>
</evidence>
<reference evidence="14" key="1">
    <citation type="submission" date="2023-01" db="EMBL/GenBank/DDBJ databases">
        <title>Genome assembly of the deep-sea coral Lophelia pertusa.</title>
        <authorList>
            <person name="Herrera S."/>
            <person name="Cordes E."/>
        </authorList>
    </citation>
    <scope>NUCLEOTIDE SEQUENCE</scope>
    <source>
        <strain evidence="14">USNM1676648</strain>
        <tissue evidence="14">Polyp</tissue>
    </source>
</reference>
<dbReference type="GO" id="GO:0040001">
    <property type="term" value="P:establishment of mitotic spindle localization"/>
    <property type="evidence" value="ECO:0007669"/>
    <property type="project" value="InterPro"/>
</dbReference>
<evidence type="ECO:0000256" key="3">
    <source>
        <dbReference type="ARBA" id="ARBA00009702"/>
    </source>
</evidence>
<dbReference type="GO" id="GO:0000281">
    <property type="term" value="P:mitotic cytokinesis"/>
    <property type="evidence" value="ECO:0007669"/>
    <property type="project" value="InterPro"/>
</dbReference>
<evidence type="ECO:0000256" key="11">
    <source>
        <dbReference type="ARBA" id="ARBA00023306"/>
    </source>
</evidence>
<keyword evidence="8" id="KW-0238">DNA-binding</keyword>
<evidence type="ECO:0000256" key="12">
    <source>
        <dbReference type="SAM" id="MobiDB-lite"/>
    </source>
</evidence>
<proteinExistence type="inferred from homology"/>
<dbReference type="GO" id="GO:0005730">
    <property type="term" value="C:nucleolus"/>
    <property type="evidence" value="ECO:0007669"/>
    <property type="project" value="TreeGrafter"/>
</dbReference>
<accession>A0A9X0D623</accession>
<dbReference type="Pfam" id="PF16006">
    <property type="entry name" value="NUSAP"/>
    <property type="match status" value="2"/>
</dbReference>